<sequence>MIEVLPIAAVAPDAVEALLDRAFGTDRHGRTAYRIREGMAAIPALSLAAVENGALIGTIQCWPIRFAGDDGGDVAMVQVGPVAVAPDRQQGGIGRMLTARALAAAEAAGLDDALTLIGDPEYYSRFFGFDAARTAAWRVPGPVERHRLLARGANVPTGAGLLGPRVAALV</sequence>
<evidence type="ECO:0000259" key="1">
    <source>
        <dbReference type="PROSITE" id="PS51186"/>
    </source>
</evidence>
<dbReference type="Proteomes" id="UP000652430">
    <property type="component" value="Unassembled WGS sequence"/>
</dbReference>
<protein>
    <submittedName>
        <fullName evidence="2">N-acetyltransferase GCN5</fullName>
    </submittedName>
</protein>
<dbReference type="InterPro" id="IPR000182">
    <property type="entry name" value="GNAT_dom"/>
</dbReference>
<evidence type="ECO:0000313" key="2">
    <source>
        <dbReference type="EMBL" id="GHH11924.1"/>
    </source>
</evidence>
<reference evidence="3" key="1">
    <citation type="journal article" date="2019" name="Int. J. Syst. Evol. Microbiol.">
        <title>The Global Catalogue of Microorganisms (GCM) 10K type strain sequencing project: providing services to taxonomists for standard genome sequencing and annotation.</title>
        <authorList>
            <consortium name="The Broad Institute Genomics Platform"/>
            <consortium name="The Broad Institute Genome Sequencing Center for Infectious Disease"/>
            <person name="Wu L."/>
            <person name="Ma J."/>
        </authorList>
    </citation>
    <scope>NUCLEOTIDE SEQUENCE [LARGE SCALE GENOMIC DNA]</scope>
    <source>
        <strain evidence="3">CGMCC 1.8957</strain>
    </source>
</reference>
<feature type="domain" description="N-acetyltransferase" evidence="1">
    <location>
        <begin position="2"/>
        <end position="154"/>
    </location>
</feature>
<keyword evidence="3" id="KW-1185">Reference proteome</keyword>
<dbReference type="EMBL" id="BNAQ01000001">
    <property type="protein sequence ID" value="GHH11924.1"/>
    <property type="molecule type" value="Genomic_DNA"/>
</dbReference>
<dbReference type="SUPFAM" id="SSF55729">
    <property type="entry name" value="Acyl-CoA N-acyltransferases (Nat)"/>
    <property type="match status" value="1"/>
</dbReference>
<dbReference type="CDD" id="cd04301">
    <property type="entry name" value="NAT_SF"/>
    <property type="match status" value="1"/>
</dbReference>
<organism evidence="2 3">
    <name type="scientific">Sphingomonas glacialis</name>
    <dbReference type="NCBI Taxonomy" id="658225"/>
    <lineage>
        <taxon>Bacteria</taxon>
        <taxon>Pseudomonadati</taxon>
        <taxon>Pseudomonadota</taxon>
        <taxon>Alphaproteobacteria</taxon>
        <taxon>Sphingomonadales</taxon>
        <taxon>Sphingomonadaceae</taxon>
        <taxon>Sphingomonas</taxon>
    </lineage>
</organism>
<dbReference type="RefSeq" id="WP_189675414.1">
    <property type="nucleotide sequence ID" value="NZ_BNAQ01000001.1"/>
</dbReference>
<comment type="caution">
    <text evidence="2">The sequence shown here is derived from an EMBL/GenBank/DDBJ whole genome shotgun (WGS) entry which is preliminary data.</text>
</comment>
<proteinExistence type="predicted"/>
<gene>
    <name evidence="2" type="ORF">GCM10008023_11530</name>
</gene>
<dbReference type="Pfam" id="PF00583">
    <property type="entry name" value="Acetyltransf_1"/>
    <property type="match status" value="1"/>
</dbReference>
<evidence type="ECO:0000313" key="3">
    <source>
        <dbReference type="Proteomes" id="UP000652430"/>
    </source>
</evidence>
<dbReference type="PROSITE" id="PS51186">
    <property type="entry name" value="GNAT"/>
    <property type="match status" value="1"/>
</dbReference>
<name>A0ABQ3LEX4_9SPHN</name>
<accession>A0ABQ3LEX4</accession>
<dbReference type="InterPro" id="IPR016181">
    <property type="entry name" value="Acyl_CoA_acyltransferase"/>
</dbReference>
<dbReference type="Gene3D" id="3.40.630.30">
    <property type="match status" value="1"/>
</dbReference>